<evidence type="ECO:0000256" key="1">
    <source>
        <dbReference type="ARBA" id="ARBA00000822"/>
    </source>
</evidence>
<evidence type="ECO:0000256" key="11">
    <source>
        <dbReference type="ARBA" id="ARBA00023316"/>
    </source>
</evidence>
<evidence type="ECO:0000256" key="5">
    <source>
        <dbReference type="ARBA" id="ARBA00022679"/>
    </source>
</evidence>
<evidence type="ECO:0000256" key="13">
    <source>
        <dbReference type="SAM" id="MobiDB-lite"/>
    </source>
</evidence>
<comment type="caution">
    <text evidence="16">The sequence shown here is derived from an EMBL/GenBank/DDBJ whole genome shotgun (WGS) entry which is preliminary data.</text>
</comment>
<dbReference type="GO" id="GO:0005975">
    <property type="term" value="P:carbohydrate metabolic process"/>
    <property type="evidence" value="ECO:0007669"/>
    <property type="project" value="InterPro"/>
</dbReference>
<dbReference type="PANTHER" id="PTHR10963">
    <property type="entry name" value="GLYCOSYL HYDROLASE-RELATED"/>
    <property type="match status" value="1"/>
</dbReference>
<dbReference type="AlphaFoldDB" id="A0AB34FGN8"/>
<keyword evidence="4" id="KW-0328">Glycosyltransferase</keyword>
<dbReference type="InterPro" id="IPR000757">
    <property type="entry name" value="Beta-glucanase-like"/>
</dbReference>
<evidence type="ECO:0000256" key="9">
    <source>
        <dbReference type="ARBA" id="ARBA00023180"/>
    </source>
</evidence>
<evidence type="ECO:0000256" key="3">
    <source>
        <dbReference type="ARBA" id="ARBA00012729"/>
    </source>
</evidence>
<evidence type="ECO:0000256" key="2">
    <source>
        <dbReference type="ARBA" id="ARBA00004370"/>
    </source>
</evidence>
<evidence type="ECO:0000256" key="14">
    <source>
        <dbReference type="SAM" id="Phobius"/>
    </source>
</evidence>
<keyword evidence="8 14" id="KW-0472">Membrane</keyword>
<gene>
    <name evidence="16" type="ORF">O9K51_08706</name>
</gene>
<feature type="domain" description="GH16" evidence="15">
    <location>
        <begin position="53"/>
        <end position="315"/>
    </location>
</feature>
<keyword evidence="6" id="KW-0732">Signal</keyword>
<dbReference type="GO" id="GO:0016757">
    <property type="term" value="F:glycosyltransferase activity"/>
    <property type="evidence" value="ECO:0007669"/>
    <property type="project" value="UniProtKB-KW"/>
</dbReference>
<dbReference type="CDD" id="cd02183">
    <property type="entry name" value="GH16_fungal_CRH1_transglycosylase"/>
    <property type="match status" value="1"/>
</dbReference>
<evidence type="ECO:0000256" key="6">
    <source>
        <dbReference type="ARBA" id="ARBA00022729"/>
    </source>
</evidence>
<evidence type="ECO:0000256" key="10">
    <source>
        <dbReference type="ARBA" id="ARBA00023295"/>
    </source>
</evidence>
<comment type="subcellular location">
    <subcellularLocation>
        <location evidence="2">Membrane</location>
    </subcellularLocation>
</comment>
<dbReference type="Gene3D" id="2.60.120.200">
    <property type="match status" value="1"/>
</dbReference>
<dbReference type="GO" id="GO:0031505">
    <property type="term" value="P:fungal-type cell wall organization"/>
    <property type="evidence" value="ECO:0007669"/>
    <property type="project" value="TreeGrafter"/>
</dbReference>
<dbReference type="Proteomes" id="UP001163105">
    <property type="component" value="Unassembled WGS sequence"/>
</dbReference>
<evidence type="ECO:0000256" key="4">
    <source>
        <dbReference type="ARBA" id="ARBA00022676"/>
    </source>
</evidence>
<reference evidence="16" key="1">
    <citation type="submission" date="2023-01" db="EMBL/GenBank/DDBJ databases">
        <title>The growth and conidiation of Purpureocillium lavendulum are regulated by nitrogen source and histone H3K14 acetylation.</title>
        <authorList>
            <person name="Tang P."/>
            <person name="Han J."/>
            <person name="Zhang C."/>
            <person name="Tang P."/>
            <person name="Qi F."/>
            <person name="Zhang K."/>
            <person name="Liang L."/>
        </authorList>
    </citation>
    <scope>NUCLEOTIDE SEQUENCE</scope>
    <source>
        <strain evidence="16">YMF1.00683</strain>
    </source>
</reference>
<dbReference type="InterPro" id="IPR013320">
    <property type="entry name" value="ConA-like_dom_sf"/>
</dbReference>
<feature type="compositionally biased region" description="Pro residues" evidence="13">
    <location>
        <begin position="511"/>
        <end position="524"/>
    </location>
</feature>
<keyword evidence="7 16" id="KW-0378">Hydrolase</keyword>
<dbReference type="GO" id="GO:0008843">
    <property type="term" value="F:endochitinase activity"/>
    <property type="evidence" value="ECO:0007669"/>
    <property type="project" value="UniProtKB-EC"/>
</dbReference>
<dbReference type="Pfam" id="PF00722">
    <property type="entry name" value="Glyco_hydro_16"/>
    <property type="match status" value="1"/>
</dbReference>
<name>A0AB34FGN8_9HYPO</name>
<proteinExistence type="inferred from homology"/>
<accession>A0AB34FGN8</accession>
<organism evidence="16 17">
    <name type="scientific">Purpureocillium lavendulum</name>
    <dbReference type="NCBI Taxonomy" id="1247861"/>
    <lineage>
        <taxon>Eukaryota</taxon>
        <taxon>Fungi</taxon>
        <taxon>Dikarya</taxon>
        <taxon>Ascomycota</taxon>
        <taxon>Pezizomycotina</taxon>
        <taxon>Sordariomycetes</taxon>
        <taxon>Hypocreomycetidae</taxon>
        <taxon>Hypocreales</taxon>
        <taxon>Ophiocordycipitaceae</taxon>
        <taxon>Purpureocillium</taxon>
    </lineage>
</organism>
<evidence type="ECO:0000256" key="8">
    <source>
        <dbReference type="ARBA" id="ARBA00023136"/>
    </source>
</evidence>
<comment type="catalytic activity">
    <reaction evidence="1">
        <text>Random endo-hydrolysis of N-acetyl-beta-D-glucosaminide (1-&gt;4)-beta-linkages in chitin and chitodextrins.</text>
        <dbReference type="EC" id="3.2.1.14"/>
    </reaction>
</comment>
<dbReference type="InterPro" id="IPR050546">
    <property type="entry name" value="Glycosyl_Hydrlase_16"/>
</dbReference>
<keyword evidence="5" id="KW-0808">Transferase</keyword>
<feature type="compositionally biased region" description="Low complexity" evidence="13">
    <location>
        <begin position="488"/>
        <end position="503"/>
    </location>
</feature>
<protein>
    <recommendedName>
        <fullName evidence="3">chitinase</fullName>
        <ecNumber evidence="3">3.2.1.14</ecNumber>
    </recommendedName>
</protein>
<keyword evidence="9" id="KW-0325">Glycoprotein</keyword>
<dbReference type="EC" id="3.2.1.14" evidence="3"/>
<evidence type="ECO:0000313" key="16">
    <source>
        <dbReference type="EMBL" id="KAJ6438117.1"/>
    </source>
</evidence>
<dbReference type="SUPFAM" id="SSF49899">
    <property type="entry name" value="Concanavalin A-like lectins/glucanases"/>
    <property type="match status" value="1"/>
</dbReference>
<evidence type="ECO:0000256" key="7">
    <source>
        <dbReference type="ARBA" id="ARBA00022801"/>
    </source>
</evidence>
<dbReference type="GO" id="GO:0009277">
    <property type="term" value="C:fungal-type cell wall"/>
    <property type="evidence" value="ECO:0007669"/>
    <property type="project" value="TreeGrafter"/>
</dbReference>
<keyword evidence="14" id="KW-0812">Transmembrane</keyword>
<dbReference type="PROSITE" id="PS51762">
    <property type="entry name" value="GH16_2"/>
    <property type="match status" value="1"/>
</dbReference>
<keyword evidence="17" id="KW-1185">Reference proteome</keyword>
<keyword evidence="10" id="KW-0326">Glycosidase</keyword>
<dbReference type="CDD" id="cd12087">
    <property type="entry name" value="TM_EGFR-like"/>
    <property type="match status" value="1"/>
</dbReference>
<dbReference type="GO" id="GO:0016020">
    <property type="term" value="C:membrane"/>
    <property type="evidence" value="ECO:0007669"/>
    <property type="project" value="UniProtKB-SubCell"/>
</dbReference>
<sequence>MARVLGGQAREAPGRYRNAGSWLGAARVSAGRTGHAAGAAISTPGLLGLTFWYRWTDGPSHDSPPARLGETLACCALAWLGCHREGTLGTKMDAGSSPWIWSNCNPLEKDCPADPAWGTSHLFSFNATPSSDLWETMAGTVTYDADKGAGFTISKQGDSPTLRTKFYFFFGRTEILLKVAPGRGIVSSMMWLSDDLDEVDWEFLGSNTTFATTNYFGKGRQDWHNGGAHPMTGMQDDYHNYTTVWTKEQIDWFIDGNHVRTLTPKDANNTQNYPQTPMRMSVGIWAGGDPSLPEGTRKWAGGDTDYASGPYTMYLKAARVTDFSSGKQYSYGDRSGSWQSIKIASGNSTAFEALNKEPEKSISEKWAALSSGTKIGIYAGAGGLVAIAGGALLFYFLRQRRIGAKEARLADERSAAERHEMEHFQKKGINPDGFSEYGHEYDAREMRKGGFGDADSYHVPETTAASPLGEGAWGAAAAGGAMHHHQNSRMASPAPSARGPGSPHGFEFGVPPSPGLPPSGPLPSPSRNQMRSESGPSAFGRLGSPGPQGNMPRMQSPGPAPSRSFTDIQRGMGNSRGGF</sequence>
<evidence type="ECO:0000256" key="12">
    <source>
        <dbReference type="ARBA" id="ARBA00038074"/>
    </source>
</evidence>
<evidence type="ECO:0000313" key="17">
    <source>
        <dbReference type="Proteomes" id="UP001163105"/>
    </source>
</evidence>
<keyword evidence="11" id="KW-0961">Cell wall biogenesis/degradation</keyword>
<dbReference type="EMBL" id="JAQHRD010000008">
    <property type="protein sequence ID" value="KAJ6438117.1"/>
    <property type="molecule type" value="Genomic_DNA"/>
</dbReference>
<feature type="region of interest" description="Disordered" evidence="13">
    <location>
        <begin position="452"/>
        <end position="471"/>
    </location>
</feature>
<feature type="transmembrane region" description="Helical" evidence="14">
    <location>
        <begin position="375"/>
        <end position="397"/>
    </location>
</feature>
<evidence type="ECO:0000259" key="15">
    <source>
        <dbReference type="PROSITE" id="PS51762"/>
    </source>
</evidence>
<comment type="similarity">
    <text evidence="12">Belongs to the glycosyl hydrolase 16 family. CRH1 subfamily.</text>
</comment>
<keyword evidence="14" id="KW-1133">Transmembrane helix</keyword>
<feature type="region of interest" description="Disordered" evidence="13">
    <location>
        <begin position="476"/>
        <end position="579"/>
    </location>
</feature>
<dbReference type="PANTHER" id="PTHR10963:SF27">
    <property type="entry name" value="GLYCOSIDASE-RELATED"/>
    <property type="match status" value="1"/>
</dbReference>